<gene>
    <name evidence="1" type="ORF">MM415B03262_0017</name>
</gene>
<organism evidence="1">
    <name type="scientific">viral metagenome</name>
    <dbReference type="NCBI Taxonomy" id="1070528"/>
    <lineage>
        <taxon>unclassified sequences</taxon>
        <taxon>metagenomes</taxon>
        <taxon>organismal metagenomes</taxon>
    </lineage>
</organism>
<evidence type="ECO:0000313" key="1">
    <source>
        <dbReference type="EMBL" id="QJA91766.1"/>
    </source>
</evidence>
<proteinExistence type="predicted"/>
<protein>
    <submittedName>
        <fullName evidence="1">Uncharacterized protein</fullName>
    </submittedName>
</protein>
<name>A0A6M3LA21_9ZZZZ</name>
<reference evidence="1" key="1">
    <citation type="submission" date="2020-03" db="EMBL/GenBank/DDBJ databases">
        <title>The deep terrestrial virosphere.</title>
        <authorList>
            <person name="Holmfeldt K."/>
            <person name="Nilsson E."/>
            <person name="Simone D."/>
            <person name="Lopez-Fernandez M."/>
            <person name="Wu X."/>
            <person name="de Brujin I."/>
            <person name="Lundin D."/>
            <person name="Andersson A."/>
            <person name="Bertilsson S."/>
            <person name="Dopson M."/>
        </authorList>
    </citation>
    <scope>NUCLEOTIDE SEQUENCE</scope>
    <source>
        <strain evidence="1">MM415B03262</strain>
    </source>
</reference>
<dbReference type="AlphaFoldDB" id="A0A6M3LA21"/>
<accession>A0A6M3LA21</accession>
<sequence length="61" mass="7289">MKTLIMTNDESRVLRAFLHELTDENCWLNSKWREGARVHEVSVLHRLARRPFDTVVREVRA</sequence>
<dbReference type="EMBL" id="MT143011">
    <property type="protein sequence ID" value="QJA91766.1"/>
    <property type="molecule type" value="Genomic_DNA"/>
</dbReference>